<dbReference type="InterPro" id="IPR018790">
    <property type="entry name" value="DUF2358"/>
</dbReference>
<protein>
    <submittedName>
        <fullName evidence="1">Uncharacterized protein</fullName>
    </submittedName>
</protein>
<accession>K1PXM4</accession>
<evidence type="ECO:0000313" key="1">
    <source>
        <dbReference type="EMBL" id="EKC26418.1"/>
    </source>
</evidence>
<dbReference type="Pfam" id="PF10184">
    <property type="entry name" value="DUF2358"/>
    <property type="match status" value="1"/>
</dbReference>
<dbReference type="EMBL" id="JH818976">
    <property type="protein sequence ID" value="EKC26418.1"/>
    <property type="molecule type" value="Genomic_DNA"/>
</dbReference>
<dbReference type="HOGENOM" id="CLU_754888_0_0_1"/>
<dbReference type="PANTHER" id="PTHR31094:SF2">
    <property type="entry name" value="RIKEN CDNA 2310061I04 GENE"/>
    <property type="match status" value="1"/>
</dbReference>
<organism evidence="1">
    <name type="scientific">Magallana gigas</name>
    <name type="common">Pacific oyster</name>
    <name type="synonym">Crassostrea gigas</name>
    <dbReference type="NCBI Taxonomy" id="29159"/>
    <lineage>
        <taxon>Eukaryota</taxon>
        <taxon>Metazoa</taxon>
        <taxon>Spiralia</taxon>
        <taxon>Lophotrochozoa</taxon>
        <taxon>Mollusca</taxon>
        <taxon>Bivalvia</taxon>
        <taxon>Autobranchia</taxon>
        <taxon>Pteriomorphia</taxon>
        <taxon>Ostreida</taxon>
        <taxon>Ostreoidea</taxon>
        <taxon>Ostreidae</taxon>
        <taxon>Magallana</taxon>
    </lineage>
</organism>
<proteinExistence type="predicted"/>
<dbReference type="InParanoid" id="K1PXM4"/>
<dbReference type="PANTHER" id="PTHR31094">
    <property type="entry name" value="RIKEN CDNA 2310061I04 GENE"/>
    <property type="match status" value="1"/>
</dbReference>
<dbReference type="AlphaFoldDB" id="K1PXM4"/>
<sequence>MMAFHMRCISQRIRACRPAVDFLQTPVPVHTDKRVQSAVTCVQQGPHDRENHLGAPKDSFDSDPFFRHDLFVSNRNAKSGNKRFGPHKESHGFTGNVGTTDVLQNLESRLGLHSHWAIEKNFQKCCSVPQEVKVLFSEGGNSGRTPSNSDFEKERAKREEYLIKMKEFLEKSLPPIFEIGISFDAYSPNIVLENNYWGKKEINLGLQNYKIQVYKLRSVTALRFIHTRMCLLSTSCDLEENFVRVRWRVLGLKQLAALRRLQTYGKFWKISKIPDRQLEKDAVWYDGISFYYLNEEGLVNKHVITRVEEDSSSNVAPALSLKEKVARKMGVLHVRSGKRVSDGIHSSITASFSFGYKTNMADSEGRK</sequence>
<name>K1PXM4_MAGGI</name>
<reference evidence="1" key="1">
    <citation type="journal article" date="2012" name="Nature">
        <title>The oyster genome reveals stress adaptation and complexity of shell formation.</title>
        <authorList>
            <person name="Zhang G."/>
            <person name="Fang X."/>
            <person name="Guo X."/>
            <person name="Li L."/>
            <person name="Luo R."/>
            <person name="Xu F."/>
            <person name="Yang P."/>
            <person name="Zhang L."/>
            <person name="Wang X."/>
            <person name="Qi H."/>
            <person name="Xiong Z."/>
            <person name="Que H."/>
            <person name="Xie Y."/>
            <person name="Holland P.W."/>
            <person name="Paps J."/>
            <person name="Zhu Y."/>
            <person name="Wu F."/>
            <person name="Chen Y."/>
            <person name="Wang J."/>
            <person name="Peng C."/>
            <person name="Meng J."/>
            <person name="Yang L."/>
            <person name="Liu J."/>
            <person name="Wen B."/>
            <person name="Zhang N."/>
            <person name="Huang Z."/>
            <person name="Zhu Q."/>
            <person name="Feng Y."/>
            <person name="Mount A."/>
            <person name="Hedgecock D."/>
            <person name="Xu Z."/>
            <person name="Liu Y."/>
            <person name="Domazet-Loso T."/>
            <person name="Du Y."/>
            <person name="Sun X."/>
            <person name="Zhang S."/>
            <person name="Liu B."/>
            <person name="Cheng P."/>
            <person name="Jiang X."/>
            <person name="Li J."/>
            <person name="Fan D."/>
            <person name="Wang W."/>
            <person name="Fu W."/>
            <person name="Wang T."/>
            <person name="Wang B."/>
            <person name="Zhang J."/>
            <person name="Peng Z."/>
            <person name="Li Y."/>
            <person name="Li N."/>
            <person name="Wang J."/>
            <person name="Chen M."/>
            <person name="He Y."/>
            <person name="Tan F."/>
            <person name="Song X."/>
            <person name="Zheng Q."/>
            <person name="Huang R."/>
            <person name="Yang H."/>
            <person name="Du X."/>
            <person name="Chen L."/>
            <person name="Yang M."/>
            <person name="Gaffney P.M."/>
            <person name="Wang S."/>
            <person name="Luo L."/>
            <person name="She Z."/>
            <person name="Ming Y."/>
            <person name="Huang W."/>
            <person name="Zhang S."/>
            <person name="Huang B."/>
            <person name="Zhang Y."/>
            <person name="Qu T."/>
            <person name="Ni P."/>
            <person name="Miao G."/>
            <person name="Wang J."/>
            <person name="Wang Q."/>
            <person name="Steinberg C.E."/>
            <person name="Wang H."/>
            <person name="Li N."/>
            <person name="Qian L."/>
            <person name="Zhang G."/>
            <person name="Li Y."/>
            <person name="Yang H."/>
            <person name="Liu X."/>
            <person name="Wang J."/>
            <person name="Yin Y."/>
            <person name="Wang J."/>
        </authorList>
    </citation>
    <scope>NUCLEOTIDE SEQUENCE [LARGE SCALE GENOMIC DNA]</scope>
    <source>
        <strain evidence="1">05x7-T-G4-1.051#20</strain>
    </source>
</reference>
<gene>
    <name evidence="1" type="ORF">CGI_10016859</name>
</gene>